<dbReference type="InterPro" id="IPR052345">
    <property type="entry name" value="Rad_response_metalloprotease"/>
</dbReference>
<dbReference type="PANTHER" id="PTHR43236">
    <property type="entry name" value="ANTITOXIN HIGA1"/>
    <property type="match status" value="1"/>
</dbReference>
<dbReference type="RefSeq" id="WP_135773385.1">
    <property type="nucleotide sequence ID" value="NZ_RQEY01000010.1"/>
</dbReference>
<proteinExistence type="predicted"/>
<comment type="caution">
    <text evidence="2">The sequence shown here is derived from an EMBL/GenBank/DDBJ whole genome shotgun (WGS) entry which is preliminary data.</text>
</comment>
<evidence type="ECO:0000259" key="1">
    <source>
        <dbReference type="Pfam" id="PF06114"/>
    </source>
</evidence>
<feature type="domain" description="IrrE N-terminal-like" evidence="1">
    <location>
        <begin position="33"/>
        <end position="173"/>
    </location>
</feature>
<protein>
    <submittedName>
        <fullName evidence="2">ImmA/IrrE family metallo-endopeptidase</fullName>
    </submittedName>
</protein>
<dbReference type="InterPro" id="IPR010359">
    <property type="entry name" value="IrrE_HExxH"/>
</dbReference>
<dbReference type="PANTHER" id="PTHR43236:SF2">
    <property type="entry name" value="BLL0069 PROTEIN"/>
    <property type="match status" value="1"/>
</dbReference>
<accession>A0A4R9H8U3</accession>
<dbReference type="AlphaFoldDB" id="A0A4R9H8U3"/>
<evidence type="ECO:0000313" key="3">
    <source>
        <dbReference type="Proteomes" id="UP000298097"/>
    </source>
</evidence>
<dbReference type="Pfam" id="PF06114">
    <property type="entry name" value="Peptidase_M78"/>
    <property type="match status" value="1"/>
</dbReference>
<evidence type="ECO:0000313" key="2">
    <source>
        <dbReference type="EMBL" id="TGK42471.1"/>
    </source>
</evidence>
<dbReference type="EMBL" id="RQEY01000010">
    <property type="protein sequence ID" value="TGK42471.1"/>
    <property type="molecule type" value="Genomic_DNA"/>
</dbReference>
<gene>
    <name evidence="2" type="ORF">EHO65_06880</name>
</gene>
<name>A0A4R9H8U3_9LEPT</name>
<sequence length="182" mass="20988">MRGRKNPEAIAENLLREFPSLQKLPIAVEKIIEKKGIDLHITELPSDISGILNVENKQYSIFVQESHHEHRQRFTMAHELGHFLIHHPETTHIDRKSYFRSPLSSTALDREEIEANRFAAAILMPKEMVEQEVKKFIETYGDDIIDTEEDNNPLITSLATKFKVSPAAMMLRLQNLEILDGF</sequence>
<dbReference type="Gene3D" id="1.10.10.2910">
    <property type="match status" value="1"/>
</dbReference>
<dbReference type="OrthoDB" id="9816277at2"/>
<dbReference type="Proteomes" id="UP000298097">
    <property type="component" value="Unassembled WGS sequence"/>
</dbReference>
<keyword evidence="3" id="KW-1185">Reference proteome</keyword>
<reference evidence="2" key="1">
    <citation type="journal article" date="2019" name="PLoS Negl. Trop. Dis.">
        <title>Revisiting the worldwide diversity of Leptospira species in the environment.</title>
        <authorList>
            <person name="Vincent A.T."/>
            <person name="Schiettekatte O."/>
            <person name="Bourhy P."/>
            <person name="Veyrier F.J."/>
            <person name="Picardeau M."/>
        </authorList>
    </citation>
    <scope>NUCLEOTIDE SEQUENCE [LARGE SCALE GENOMIC DNA]</scope>
    <source>
        <strain evidence="2">201800301</strain>
    </source>
</reference>
<organism evidence="2 3">
    <name type="scientific">Leptospira andrefontaineae</name>
    <dbReference type="NCBI Taxonomy" id="2484976"/>
    <lineage>
        <taxon>Bacteria</taxon>
        <taxon>Pseudomonadati</taxon>
        <taxon>Spirochaetota</taxon>
        <taxon>Spirochaetia</taxon>
        <taxon>Leptospirales</taxon>
        <taxon>Leptospiraceae</taxon>
        <taxon>Leptospira</taxon>
    </lineage>
</organism>